<reference evidence="1 2" key="1">
    <citation type="submission" date="2018-05" db="EMBL/GenBank/DDBJ databases">
        <title>Genomic Encyclopedia of Type Strains, Phase IV (KMG-IV): sequencing the most valuable type-strain genomes for metagenomic binning, comparative biology and taxonomic classification.</title>
        <authorList>
            <person name="Goeker M."/>
        </authorList>
    </citation>
    <scope>NUCLEOTIDE SEQUENCE [LARGE SCALE GENOMIC DNA]</scope>
    <source>
        <strain evidence="1 2">DSM 100333</strain>
    </source>
</reference>
<accession>A0A2U0U6U8</accession>
<proteinExistence type="predicted"/>
<sequence length="38" mass="4814">MKRIRIKIYKYEDKNKKKEQLCILLKIEFNNNFFCVNF</sequence>
<dbReference type="AlphaFoldDB" id="A0A2U0U6U8"/>
<evidence type="ECO:0000313" key="2">
    <source>
        <dbReference type="Proteomes" id="UP000245870"/>
    </source>
</evidence>
<gene>
    <name evidence="1" type="ORF">C7379_1137</name>
</gene>
<organism evidence="1 2">
    <name type="scientific">Hallella colorans</name>
    <dbReference type="NCBI Taxonomy" id="1703337"/>
    <lineage>
        <taxon>Bacteria</taxon>
        <taxon>Pseudomonadati</taxon>
        <taxon>Bacteroidota</taxon>
        <taxon>Bacteroidia</taxon>
        <taxon>Bacteroidales</taxon>
        <taxon>Prevotellaceae</taxon>
        <taxon>Hallella</taxon>
    </lineage>
</organism>
<comment type="caution">
    <text evidence="1">The sequence shown here is derived from an EMBL/GenBank/DDBJ whole genome shotgun (WGS) entry which is preliminary data.</text>
</comment>
<dbReference type="EMBL" id="QENY01000013">
    <property type="protein sequence ID" value="PVX53345.1"/>
    <property type="molecule type" value="Genomic_DNA"/>
</dbReference>
<protein>
    <submittedName>
        <fullName evidence="1">Uncharacterized protein</fullName>
    </submittedName>
</protein>
<name>A0A2U0U6U8_9BACT</name>
<keyword evidence="2" id="KW-1185">Reference proteome</keyword>
<dbReference type="Proteomes" id="UP000245870">
    <property type="component" value="Unassembled WGS sequence"/>
</dbReference>
<evidence type="ECO:0000313" key="1">
    <source>
        <dbReference type="EMBL" id="PVX53345.1"/>
    </source>
</evidence>